<reference evidence="5 6" key="1">
    <citation type="submission" date="2024-07" db="EMBL/GenBank/DDBJ databases">
        <title>Uliginosibacterium flavum JJ3220;KACC:17644.</title>
        <authorList>
            <person name="Kim M.K."/>
        </authorList>
    </citation>
    <scope>NUCLEOTIDE SEQUENCE [LARGE SCALE GENOMIC DNA]</scope>
    <source>
        <strain evidence="5 6">KACC:17644</strain>
    </source>
</reference>
<gene>
    <name evidence="5" type="ORF">ABXR19_10315</name>
</gene>
<dbReference type="Pfam" id="PF00544">
    <property type="entry name" value="Pectate_lyase_4"/>
    <property type="match status" value="3"/>
</dbReference>
<evidence type="ECO:0000259" key="4">
    <source>
        <dbReference type="SMART" id="SM00656"/>
    </source>
</evidence>
<proteinExistence type="inferred from homology"/>
<dbReference type="Proteomes" id="UP001549691">
    <property type="component" value="Unassembled WGS sequence"/>
</dbReference>
<evidence type="ECO:0000313" key="5">
    <source>
        <dbReference type="EMBL" id="MET7014581.1"/>
    </source>
</evidence>
<dbReference type="InterPro" id="IPR011050">
    <property type="entry name" value="Pectin_lyase_fold/virulence"/>
</dbReference>
<dbReference type="RefSeq" id="WP_354601039.1">
    <property type="nucleotide sequence ID" value="NZ_JBEWZI010000009.1"/>
</dbReference>
<keyword evidence="2" id="KW-0119">Carbohydrate metabolism</keyword>
<feature type="chain" id="PRO_5046239459" evidence="3">
    <location>
        <begin position="18"/>
        <end position="487"/>
    </location>
</feature>
<feature type="signal peptide" evidence="3">
    <location>
        <begin position="1"/>
        <end position="17"/>
    </location>
</feature>
<evidence type="ECO:0000256" key="1">
    <source>
        <dbReference type="ARBA" id="ARBA00023239"/>
    </source>
</evidence>
<sequence length="487" mass="52283">MKSSILIASILALGACASAPQQPVYPGGVVPLERQTLPAGDGWGAEGAGTTGGAAAKAGDVYTVTSRKQFVDALKRSGNSPKIIRVQGTINLSSDDSGRALGYKDYADPAYDFDAYAKAYDPAVWNRQPLVNGRPPKVAGPLEEARLRSWNRQKAVVQVLIPSNTTLVGIGSDARIIKGNLYLDRGVSNIIIRNIAFEDAYDYFPGWNAGDSYSTTRTAPVIDYKGINHTVPGCQAVLVDDTHGPHRCNGGRWNSEFDLISLKGATQVWIDHCSFSDGQSLAKTLRNLYALPYDQPEQKVTPHDGLLDITNESNFVTVSNSHFFNHDKAMLIGGSDNAPADEGKLKVTYHHNLYENLRQRQQLVRYGQVHSFNNLFVGDVAGEQYPFAYAFGLGAAAKIQSENNVFQIAGLNDPAALVSFFVADTALQDKGSLLNGKPVSIVGSFNASGPKTPIKTDIGWTPPVPASLLSPETVPAHVRANAGAGKL</sequence>
<dbReference type="SUPFAM" id="SSF51126">
    <property type="entry name" value="Pectin lyase-like"/>
    <property type="match status" value="1"/>
</dbReference>
<keyword evidence="1 2" id="KW-0456">Lyase</keyword>
<dbReference type="InterPro" id="IPR045032">
    <property type="entry name" value="PEL"/>
</dbReference>
<protein>
    <submittedName>
        <fullName evidence="5">PbsX family transcriptional regulator</fullName>
    </submittedName>
</protein>
<dbReference type="Gene3D" id="2.160.20.10">
    <property type="entry name" value="Single-stranded right-handed beta-helix, Pectin lyase-like"/>
    <property type="match status" value="1"/>
</dbReference>
<organism evidence="5 6">
    <name type="scientific">Uliginosibacterium flavum</name>
    <dbReference type="NCBI Taxonomy" id="1396831"/>
    <lineage>
        <taxon>Bacteria</taxon>
        <taxon>Pseudomonadati</taxon>
        <taxon>Pseudomonadota</taxon>
        <taxon>Betaproteobacteria</taxon>
        <taxon>Rhodocyclales</taxon>
        <taxon>Zoogloeaceae</taxon>
        <taxon>Uliginosibacterium</taxon>
    </lineage>
</organism>
<keyword evidence="6" id="KW-1185">Reference proteome</keyword>
<dbReference type="EMBL" id="JBEWZI010000009">
    <property type="protein sequence ID" value="MET7014581.1"/>
    <property type="molecule type" value="Genomic_DNA"/>
</dbReference>
<dbReference type="InterPro" id="IPR012334">
    <property type="entry name" value="Pectin_lyas_fold"/>
</dbReference>
<accession>A0ABV2TKY9</accession>
<dbReference type="PANTHER" id="PTHR31683:SF18">
    <property type="entry name" value="PECTATE LYASE 21-RELATED"/>
    <property type="match status" value="1"/>
</dbReference>
<feature type="domain" description="Pectate lyase" evidence="4">
    <location>
        <begin position="114"/>
        <end position="412"/>
    </location>
</feature>
<evidence type="ECO:0000256" key="3">
    <source>
        <dbReference type="SAM" id="SignalP"/>
    </source>
</evidence>
<comment type="similarity">
    <text evidence="2">Belongs to the polysaccharide lyase 1 family.</text>
</comment>
<keyword evidence="3" id="KW-0732">Signal</keyword>
<keyword evidence="2" id="KW-0964">Secreted</keyword>
<keyword evidence="2" id="KW-0624">Polysaccharide degradation</keyword>
<dbReference type="SMART" id="SM00656">
    <property type="entry name" value="Amb_all"/>
    <property type="match status" value="1"/>
</dbReference>
<comment type="subcellular location">
    <subcellularLocation>
        <location evidence="2">Secreted</location>
    </subcellularLocation>
</comment>
<evidence type="ECO:0000313" key="6">
    <source>
        <dbReference type="Proteomes" id="UP001549691"/>
    </source>
</evidence>
<name>A0ABV2TKY9_9RHOO</name>
<evidence type="ECO:0000256" key="2">
    <source>
        <dbReference type="RuleBase" id="RU361173"/>
    </source>
</evidence>
<dbReference type="InterPro" id="IPR002022">
    <property type="entry name" value="Pec_lyase"/>
</dbReference>
<dbReference type="PROSITE" id="PS51257">
    <property type="entry name" value="PROKAR_LIPOPROTEIN"/>
    <property type="match status" value="1"/>
</dbReference>
<comment type="caution">
    <text evidence="5">The sequence shown here is derived from an EMBL/GenBank/DDBJ whole genome shotgun (WGS) entry which is preliminary data.</text>
</comment>
<dbReference type="PANTHER" id="PTHR31683">
    <property type="entry name" value="PECTATE LYASE 18-RELATED"/>
    <property type="match status" value="1"/>
</dbReference>